<accession>A0A6A5RW85</accession>
<dbReference type="OrthoDB" id="3781289at2759"/>
<evidence type="ECO:0000313" key="1">
    <source>
        <dbReference type="EMBL" id="KAF1931833.1"/>
    </source>
</evidence>
<reference evidence="1" key="1">
    <citation type="journal article" date="2020" name="Stud. Mycol.">
        <title>101 Dothideomycetes genomes: a test case for predicting lifestyles and emergence of pathogens.</title>
        <authorList>
            <person name="Haridas S."/>
            <person name="Albert R."/>
            <person name="Binder M."/>
            <person name="Bloem J."/>
            <person name="Labutti K."/>
            <person name="Salamov A."/>
            <person name="Andreopoulos B."/>
            <person name="Baker S."/>
            <person name="Barry K."/>
            <person name="Bills G."/>
            <person name="Bluhm B."/>
            <person name="Cannon C."/>
            <person name="Castanera R."/>
            <person name="Culley D."/>
            <person name="Daum C."/>
            <person name="Ezra D."/>
            <person name="Gonzalez J."/>
            <person name="Henrissat B."/>
            <person name="Kuo A."/>
            <person name="Liang C."/>
            <person name="Lipzen A."/>
            <person name="Lutzoni F."/>
            <person name="Magnuson J."/>
            <person name="Mondo S."/>
            <person name="Nolan M."/>
            <person name="Ohm R."/>
            <person name="Pangilinan J."/>
            <person name="Park H.-J."/>
            <person name="Ramirez L."/>
            <person name="Alfaro M."/>
            <person name="Sun H."/>
            <person name="Tritt A."/>
            <person name="Yoshinaga Y."/>
            <person name="Zwiers L.-H."/>
            <person name="Turgeon B."/>
            <person name="Goodwin S."/>
            <person name="Spatafora J."/>
            <person name="Crous P."/>
            <person name="Grigoriev I."/>
        </authorList>
    </citation>
    <scope>NUCLEOTIDE SEQUENCE</scope>
    <source>
        <strain evidence="1">CBS 183.55</strain>
    </source>
</reference>
<dbReference type="EMBL" id="ML978960">
    <property type="protein sequence ID" value="KAF1931833.1"/>
    <property type="molecule type" value="Genomic_DNA"/>
</dbReference>
<keyword evidence="2" id="KW-1185">Reference proteome</keyword>
<sequence length="285" mass="33261">MPFFPCWKRKRETVPPPLGGLPEAPVPAGDLMWNSSCYSRWGPVLSTTTTTTSTTHEYLTEDSALTEHYLPILSRVLLTSDLGTWKKQYNLRFACIIPGDAPLAMFTTTKKTSKMVWFNGPNRGRCLPSVRCRWRNGFPRMRSPCTVRCTISNRWQYKICRSAIIRWDPHWEVLLVDHRKLVADYASQDKSKKNQKRVVEIVKRFHELERQTLWSTTSGKWSNWGDWNLYPATPAEVAQTCRLEGQAFEEMLGKRPGSGKRYRIRRCLRDISKSLKKRWKKVFSR</sequence>
<organism evidence="1 2">
    <name type="scientific">Didymella exigua CBS 183.55</name>
    <dbReference type="NCBI Taxonomy" id="1150837"/>
    <lineage>
        <taxon>Eukaryota</taxon>
        <taxon>Fungi</taxon>
        <taxon>Dikarya</taxon>
        <taxon>Ascomycota</taxon>
        <taxon>Pezizomycotina</taxon>
        <taxon>Dothideomycetes</taxon>
        <taxon>Pleosporomycetidae</taxon>
        <taxon>Pleosporales</taxon>
        <taxon>Pleosporineae</taxon>
        <taxon>Didymellaceae</taxon>
        <taxon>Didymella</taxon>
    </lineage>
</organism>
<evidence type="ECO:0000313" key="2">
    <source>
        <dbReference type="Proteomes" id="UP000800082"/>
    </source>
</evidence>
<name>A0A6A5RW85_9PLEO</name>
<dbReference type="Proteomes" id="UP000800082">
    <property type="component" value="Unassembled WGS sequence"/>
</dbReference>
<dbReference type="GeneID" id="54346944"/>
<protein>
    <submittedName>
        <fullName evidence="1">Uncharacterized protein</fullName>
    </submittedName>
</protein>
<dbReference type="AlphaFoldDB" id="A0A6A5RW85"/>
<gene>
    <name evidence="1" type="ORF">M421DRAFT_321649</name>
</gene>
<dbReference type="RefSeq" id="XP_033452081.1">
    <property type="nucleotide sequence ID" value="XM_033589297.1"/>
</dbReference>
<proteinExistence type="predicted"/>